<gene>
    <name evidence="2" type="ORF">PCANC_21406</name>
</gene>
<organism evidence="2 3">
    <name type="scientific">Puccinia coronata f. sp. avenae</name>
    <dbReference type="NCBI Taxonomy" id="200324"/>
    <lineage>
        <taxon>Eukaryota</taxon>
        <taxon>Fungi</taxon>
        <taxon>Dikarya</taxon>
        <taxon>Basidiomycota</taxon>
        <taxon>Pucciniomycotina</taxon>
        <taxon>Pucciniomycetes</taxon>
        <taxon>Pucciniales</taxon>
        <taxon>Pucciniaceae</taxon>
        <taxon>Puccinia</taxon>
    </lineage>
</organism>
<reference evidence="2 3" key="1">
    <citation type="submission" date="2017-11" db="EMBL/GenBank/DDBJ databases">
        <title>De novo assembly and phasing of dikaryotic genomes from two isolates of Puccinia coronata f. sp. avenae, the causal agent of oat crown rust.</title>
        <authorList>
            <person name="Miller M.E."/>
            <person name="Zhang Y."/>
            <person name="Omidvar V."/>
            <person name="Sperschneider J."/>
            <person name="Schwessinger B."/>
            <person name="Raley C."/>
            <person name="Palmer J.M."/>
            <person name="Garnica D."/>
            <person name="Upadhyaya N."/>
            <person name="Rathjen J."/>
            <person name="Taylor J.M."/>
            <person name="Park R.F."/>
            <person name="Dodds P.N."/>
            <person name="Hirsch C.D."/>
            <person name="Kianian S.F."/>
            <person name="Figueroa M."/>
        </authorList>
    </citation>
    <scope>NUCLEOTIDE SEQUENCE [LARGE SCALE GENOMIC DNA]</scope>
    <source>
        <strain evidence="2">12NC29</strain>
    </source>
</reference>
<dbReference type="EMBL" id="PGCJ01000174">
    <property type="protein sequence ID" value="PLW41015.1"/>
    <property type="molecule type" value="Genomic_DNA"/>
</dbReference>
<evidence type="ECO:0000313" key="2">
    <source>
        <dbReference type="EMBL" id="PLW41015.1"/>
    </source>
</evidence>
<evidence type="ECO:0000313" key="3">
    <source>
        <dbReference type="Proteomes" id="UP000235388"/>
    </source>
</evidence>
<dbReference type="Proteomes" id="UP000235388">
    <property type="component" value="Unassembled WGS sequence"/>
</dbReference>
<sequence>MTRSQARLYSEVAGLIMPEIRAANAMLRAVLEQPCLTGGRTGTVRPKHLPAGDRPVQSVPGTGCTGPAGTGRTNLSNQLALASVGQCPSDHRSNTAVRALLEQPCLTAGRVKSIVGTLNSRACIKKTVVWSKETNSDGNVDDYTKPIIGTGSTSSSTGQVKKDRKTKLPVEAAQVATPAQALNVDHQSAPKSPLVSIKSKLRAGKRPSTPGATSTSTNTTTGVNGNSTSASQNPDLGTSMPAVQISKPKRPRKMSKTATGDATSHKTSAKTISLAPPDDPATGHASTPTNAEALATASAPRLINVVNIGIPAKPPAGAPGFPSLYPASLSKTRTETPAVINPHHFGGRASPLLPRQSPNSMVLKYDAVVAALKDMFDKGQQLEDWLDQERANYTGVHTKFMLADDSFAVDALINTTKTKSGTANSDQLHANCDTRHKYLDLATSSIPMTTRQPHASTSTTKLTQAATNLGNDGSYQLSQSNL</sequence>
<protein>
    <submittedName>
        <fullName evidence="2">Uncharacterized protein</fullName>
    </submittedName>
</protein>
<proteinExistence type="predicted"/>
<feature type="region of interest" description="Disordered" evidence="1">
    <location>
        <begin position="200"/>
        <end position="288"/>
    </location>
</feature>
<feature type="compositionally biased region" description="Low complexity" evidence="1">
    <location>
        <begin position="207"/>
        <end position="231"/>
    </location>
</feature>
<feature type="compositionally biased region" description="Low complexity" evidence="1">
    <location>
        <begin position="149"/>
        <end position="158"/>
    </location>
</feature>
<keyword evidence="3" id="KW-1185">Reference proteome</keyword>
<feature type="region of interest" description="Disordered" evidence="1">
    <location>
        <begin position="41"/>
        <end position="61"/>
    </location>
</feature>
<name>A0A2N5UTB7_9BASI</name>
<feature type="compositionally biased region" description="Polar residues" evidence="1">
    <location>
        <begin position="256"/>
        <end position="271"/>
    </location>
</feature>
<dbReference type="AlphaFoldDB" id="A0A2N5UTB7"/>
<accession>A0A2N5UTB7</accession>
<comment type="caution">
    <text evidence="2">The sequence shown here is derived from an EMBL/GenBank/DDBJ whole genome shotgun (WGS) entry which is preliminary data.</text>
</comment>
<evidence type="ECO:0000256" key="1">
    <source>
        <dbReference type="SAM" id="MobiDB-lite"/>
    </source>
</evidence>
<feature type="region of interest" description="Disordered" evidence="1">
    <location>
        <begin position="149"/>
        <end position="169"/>
    </location>
</feature>